<keyword evidence="8 17" id="KW-0521">NADP</keyword>
<comment type="catalytic activity">
    <reaction evidence="1 18 19">
        <text>(6R)-NADHX = (6S)-NADHX</text>
        <dbReference type="Rhea" id="RHEA:32215"/>
        <dbReference type="ChEBI" id="CHEBI:64074"/>
        <dbReference type="ChEBI" id="CHEBI:64075"/>
        <dbReference type="EC" id="5.1.99.6"/>
    </reaction>
</comment>
<comment type="cofactor">
    <cofactor evidence="18 19">
        <name>K(+)</name>
        <dbReference type="ChEBI" id="CHEBI:29103"/>
    </cofactor>
    <text evidence="18 19">Binds 1 potassium ion per subunit.</text>
</comment>
<feature type="binding site" evidence="18">
    <location>
        <position position="160"/>
    </location>
    <ligand>
        <name>(6S)-NADPHX</name>
        <dbReference type="ChEBI" id="CHEBI:64076"/>
    </ligand>
</feature>
<evidence type="ECO:0000256" key="9">
    <source>
        <dbReference type="ARBA" id="ARBA00022958"/>
    </source>
</evidence>
<evidence type="ECO:0000313" key="23">
    <source>
        <dbReference type="Proteomes" id="UP000717835"/>
    </source>
</evidence>
<evidence type="ECO:0000256" key="2">
    <source>
        <dbReference type="ARBA" id="ARBA00000909"/>
    </source>
</evidence>
<keyword evidence="5 18" id="KW-0479">Metal-binding</keyword>
<comment type="caution">
    <text evidence="18">Lacks conserved residue(s) required for the propagation of feature annotation.</text>
</comment>
<dbReference type="InterPro" id="IPR017953">
    <property type="entry name" value="Carbohydrate_kinase_pred_CS"/>
</dbReference>
<comment type="caution">
    <text evidence="22">The sequence shown here is derived from an EMBL/GenBank/DDBJ whole genome shotgun (WGS) entry which is preliminary data.</text>
</comment>
<dbReference type="CDD" id="cd01171">
    <property type="entry name" value="YXKO-related"/>
    <property type="match status" value="1"/>
</dbReference>
<dbReference type="InterPro" id="IPR030677">
    <property type="entry name" value="Nnr"/>
</dbReference>
<comment type="subunit">
    <text evidence="17">Homotetramer.</text>
</comment>
<keyword evidence="12 17" id="KW-0456">Lyase</keyword>
<dbReference type="HAMAP" id="MF_01966">
    <property type="entry name" value="NADHX_epimerase"/>
    <property type="match status" value="1"/>
</dbReference>
<dbReference type="InterPro" id="IPR036652">
    <property type="entry name" value="YjeF_N_dom_sf"/>
</dbReference>
<dbReference type="NCBIfam" id="TIGR00196">
    <property type="entry name" value="yjeF_cterm"/>
    <property type="match status" value="1"/>
</dbReference>
<dbReference type="Proteomes" id="UP000717835">
    <property type="component" value="Unassembled WGS sequence"/>
</dbReference>
<evidence type="ECO:0000256" key="14">
    <source>
        <dbReference type="ARBA" id="ARBA00025153"/>
    </source>
</evidence>
<dbReference type="PANTHER" id="PTHR12592">
    <property type="entry name" value="ATP-DEPENDENT (S)-NAD(P)H-HYDRATE DEHYDRATASE FAMILY MEMBER"/>
    <property type="match status" value="1"/>
</dbReference>
<feature type="binding site" evidence="18">
    <location>
        <position position="59"/>
    </location>
    <ligand>
        <name>K(+)</name>
        <dbReference type="ChEBI" id="CHEBI:29103"/>
    </ligand>
</feature>
<evidence type="ECO:0000259" key="21">
    <source>
        <dbReference type="PROSITE" id="PS51385"/>
    </source>
</evidence>
<protein>
    <recommendedName>
        <fullName evidence="19">Bifunctional NAD(P)H-hydrate repair enzyme</fullName>
    </recommendedName>
    <alternativeName>
        <fullName evidence="19">Nicotinamide nucleotide repair protein</fullName>
    </alternativeName>
    <domain>
        <recommendedName>
            <fullName evidence="19">ADP-dependent (S)-NAD(P)H-hydrate dehydratase</fullName>
            <ecNumber evidence="19">4.2.1.136</ecNumber>
        </recommendedName>
        <alternativeName>
            <fullName evidence="19">ADP-dependent NAD(P)HX dehydratase</fullName>
        </alternativeName>
    </domain>
    <domain>
        <recommendedName>
            <fullName evidence="19">NAD(P)H-hydrate epimerase</fullName>
            <ecNumber evidence="19">5.1.99.6</ecNumber>
        </recommendedName>
    </domain>
</protein>
<dbReference type="Gene3D" id="3.40.50.10260">
    <property type="entry name" value="YjeF N-terminal domain"/>
    <property type="match status" value="1"/>
</dbReference>
<gene>
    <name evidence="17" type="primary">nnrD</name>
    <name evidence="18" type="synonym">nnrE</name>
    <name evidence="22" type="ORF">K8W02_05740</name>
</gene>
<comment type="similarity">
    <text evidence="4 19">In the C-terminal section; belongs to the NnrD/CARKD family.</text>
</comment>
<comment type="function">
    <text evidence="18">Catalyzes the epimerization of the S- and R-forms of NAD(P)HX, a damaged form of NAD(P)H that is a result of enzymatic or heat-dependent hydration. This is a prerequisite for the S-specific NAD(P)H-hydrate dehydratase to allow the repair of both epimers of NAD(P)HX.</text>
</comment>
<reference evidence="22" key="2">
    <citation type="submission" date="2021-09" db="EMBL/GenBank/DDBJ databases">
        <authorList>
            <person name="Gilroy R."/>
        </authorList>
    </citation>
    <scope>NUCLEOTIDE SEQUENCE</scope>
    <source>
        <strain evidence="22">CHK55-1828</strain>
    </source>
</reference>
<dbReference type="InterPro" id="IPR029056">
    <property type="entry name" value="Ribokinase-like"/>
</dbReference>
<feature type="binding site" evidence="17">
    <location>
        <position position="442"/>
    </location>
    <ligand>
        <name>AMP</name>
        <dbReference type="ChEBI" id="CHEBI:456215"/>
    </ligand>
</feature>
<evidence type="ECO:0000256" key="7">
    <source>
        <dbReference type="ARBA" id="ARBA00022840"/>
    </source>
</evidence>
<comment type="catalytic activity">
    <reaction evidence="16 17 19">
        <text>(6S)-NADPHX + ADP = AMP + phosphate + NADPH + H(+)</text>
        <dbReference type="Rhea" id="RHEA:32235"/>
        <dbReference type="ChEBI" id="CHEBI:15378"/>
        <dbReference type="ChEBI" id="CHEBI:43474"/>
        <dbReference type="ChEBI" id="CHEBI:57783"/>
        <dbReference type="ChEBI" id="CHEBI:64076"/>
        <dbReference type="ChEBI" id="CHEBI:456215"/>
        <dbReference type="ChEBI" id="CHEBI:456216"/>
        <dbReference type="EC" id="4.2.1.136"/>
    </reaction>
</comment>
<evidence type="ECO:0000256" key="15">
    <source>
        <dbReference type="ARBA" id="ARBA00048238"/>
    </source>
</evidence>
<comment type="function">
    <text evidence="14 19">Bifunctional enzyme that catalyzes the epimerization of the S- and R-forms of NAD(P)HX and the dehydration of the S-form of NAD(P)HX at the expense of ADP, which is converted to AMP. This allows the repair of both epimers of NAD(P)HX, a damaged form of NAD(P)H that is a result of enzymatic or heat-dependent hydration.</text>
</comment>
<dbReference type="EC" id="5.1.99.6" evidence="19"/>
<dbReference type="GO" id="GO:0052856">
    <property type="term" value="F:NAD(P)HX epimerase activity"/>
    <property type="evidence" value="ECO:0007669"/>
    <property type="project" value="UniProtKB-UniRule"/>
</dbReference>
<feature type="binding site" evidence="18">
    <location>
        <position position="127"/>
    </location>
    <ligand>
        <name>K(+)</name>
        <dbReference type="ChEBI" id="CHEBI:29103"/>
    </ligand>
</feature>
<keyword evidence="11 18" id="KW-0413">Isomerase</keyword>
<dbReference type="EMBL" id="DYVX01000050">
    <property type="protein sequence ID" value="HJF91870.1"/>
    <property type="molecule type" value="Genomic_DNA"/>
</dbReference>
<evidence type="ECO:0000256" key="13">
    <source>
        <dbReference type="ARBA" id="ARBA00023268"/>
    </source>
</evidence>
<keyword evidence="9 18" id="KW-0630">Potassium</keyword>
<accession>A0A921LBM3</accession>
<evidence type="ECO:0000256" key="4">
    <source>
        <dbReference type="ARBA" id="ARBA00009524"/>
    </source>
</evidence>
<evidence type="ECO:0000256" key="11">
    <source>
        <dbReference type="ARBA" id="ARBA00023235"/>
    </source>
</evidence>
<dbReference type="GO" id="GO:0005524">
    <property type="term" value="F:ATP binding"/>
    <property type="evidence" value="ECO:0007669"/>
    <property type="project" value="UniProtKB-UniRule"/>
</dbReference>
<feature type="domain" description="YjeF N-terminal" evidence="21">
    <location>
        <begin position="9"/>
        <end position="219"/>
    </location>
</feature>
<dbReference type="GO" id="GO:0110051">
    <property type="term" value="P:metabolite repair"/>
    <property type="evidence" value="ECO:0007669"/>
    <property type="project" value="TreeGrafter"/>
</dbReference>
<evidence type="ECO:0000256" key="3">
    <source>
        <dbReference type="ARBA" id="ARBA00006001"/>
    </source>
</evidence>
<dbReference type="InterPro" id="IPR000631">
    <property type="entry name" value="CARKD"/>
</dbReference>
<dbReference type="InterPro" id="IPR004443">
    <property type="entry name" value="YjeF_N_dom"/>
</dbReference>
<dbReference type="PROSITE" id="PS51383">
    <property type="entry name" value="YJEF_C_3"/>
    <property type="match status" value="1"/>
</dbReference>
<dbReference type="PANTHER" id="PTHR12592:SF0">
    <property type="entry name" value="ATP-DEPENDENT (S)-NAD(P)H-HYDRATE DEHYDRATASE"/>
    <property type="match status" value="1"/>
</dbReference>
<comment type="similarity">
    <text evidence="17">Belongs to the NnrD/CARKD family.</text>
</comment>
<evidence type="ECO:0000256" key="19">
    <source>
        <dbReference type="PIRNR" id="PIRNR017184"/>
    </source>
</evidence>
<dbReference type="GO" id="GO:0052855">
    <property type="term" value="F:ADP-dependent NAD(P)H-hydrate dehydratase activity"/>
    <property type="evidence" value="ECO:0007669"/>
    <property type="project" value="UniProtKB-UniRule"/>
</dbReference>
<sequence>MKIFPTSGIRQLDAYTIEHEPIASIDLMERAARALADAIMEQWPDNDTPFTVFAGPGNNGGDALAVARLMAVQGYRPEVYLFNPQGKLSEDCAENRERLLATEGITFHEISTQFAPPVLTADHVVVDGLFGSGLNKPLGGGFAAVVKYINASPARVVAIDVPSGLMGEDNTYNIAAHIVRANLTLSLQLPKLAFLFAENEAYVGEWRLLDIGLSAEAIEETDTDFELADDEEVTSLLRPRGHFAHKGTFGRALLIAGSQGMAGASVLAARGCLKSGVGLLTVHVPFCNNFMVQTSVPEAMTELDNSETRFSEPTDTDDYQAVGIGPGLGREPQTVEAVVEQIRACQTPMVIDADALYALGEHRSGLNHLPAGSILTPHPKELERLVSKCQNSYERLMKARELAQNVGVYIVLKGAYTAVIAPSGHCWFNTTGNPGMATGGSGDVLTGVLLALLAQGYDAGTAARLGVYVHGLAGDIAARKQGRTGMTAGDIATCLPLAWKLLEEKDE</sequence>
<dbReference type="SUPFAM" id="SSF53613">
    <property type="entry name" value="Ribokinase-like"/>
    <property type="match status" value="1"/>
</dbReference>
<feature type="binding site" evidence="18">
    <location>
        <begin position="58"/>
        <end position="62"/>
    </location>
    <ligand>
        <name>(6S)-NADPHX</name>
        <dbReference type="ChEBI" id="CHEBI:64076"/>
    </ligand>
</feature>
<evidence type="ECO:0000256" key="16">
    <source>
        <dbReference type="ARBA" id="ARBA00049209"/>
    </source>
</evidence>
<feature type="binding site" evidence="17">
    <location>
        <position position="264"/>
    </location>
    <ligand>
        <name>(6S)-NADPHX</name>
        <dbReference type="ChEBI" id="CHEBI:64076"/>
    </ligand>
</feature>
<dbReference type="EC" id="4.2.1.136" evidence="19"/>
<name>A0A921LBM3_9BACT</name>
<comment type="function">
    <text evidence="17">Catalyzes the dehydration of the S-form of NAD(P)HX at the expense of ADP, which is converted to AMP. Together with NAD(P)HX epimerase, which catalyzes the epimerization of the S- and R-forms, the enzyme allows the repair of both epimers of NAD(P)HX, a damaged form of NAD(P)H that is a result of enzymatic or heat-dependent hydration.</text>
</comment>
<dbReference type="SUPFAM" id="SSF64153">
    <property type="entry name" value="YjeF N-terminal domain-like"/>
    <property type="match status" value="1"/>
</dbReference>
<comment type="similarity">
    <text evidence="18">Belongs to the NnrE/AIBP family.</text>
</comment>
<dbReference type="RefSeq" id="WP_022021065.1">
    <property type="nucleotide sequence ID" value="NZ_DYVX01000050.1"/>
</dbReference>
<dbReference type="PROSITE" id="PS51385">
    <property type="entry name" value="YJEF_N"/>
    <property type="match status" value="1"/>
</dbReference>
<keyword evidence="6 17" id="KW-0547">Nucleotide-binding</keyword>
<dbReference type="AlphaFoldDB" id="A0A921LBM3"/>
<keyword evidence="10 17" id="KW-0520">NAD</keyword>
<evidence type="ECO:0000313" key="22">
    <source>
        <dbReference type="EMBL" id="HJF91870.1"/>
    </source>
</evidence>
<dbReference type="Pfam" id="PF01256">
    <property type="entry name" value="Carb_kinase"/>
    <property type="match status" value="1"/>
</dbReference>
<keyword evidence="7 17" id="KW-0067">ATP-binding</keyword>
<comment type="catalytic activity">
    <reaction evidence="2 18 19">
        <text>(6R)-NADPHX = (6S)-NADPHX</text>
        <dbReference type="Rhea" id="RHEA:32227"/>
        <dbReference type="ChEBI" id="CHEBI:64076"/>
        <dbReference type="ChEBI" id="CHEBI:64077"/>
        <dbReference type="EC" id="5.1.99.6"/>
    </reaction>
</comment>
<dbReference type="PROSITE" id="PS01050">
    <property type="entry name" value="YJEF_C_2"/>
    <property type="match status" value="1"/>
</dbReference>
<evidence type="ECO:0000256" key="5">
    <source>
        <dbReference type="ARBA" id="ARBA00022723"/>
    </source>
</evidence>
<comment type="similarity">
    <text evidence="3 19">In the N-terminal section; belongs to the NnrE/AIBP family.</text>
</comment>
<comment type="catalytic activity">
    <reaction evidence="15 17 19">
        <text>(6S)-NADHX + ADP = AMP + phosphate + NADH + H(+)</text>
        <dbReference type="Rhea" id="RHEA:32223"/>
        <dbReference type="ChEBI" id="CHEBI:15378"/>
        <dbReference type="ChEBI" id="CHEBI:43474"/>
        <dbReference type="ChEBI" id="CHEBI:57945"/>
        <dbReference type="ChEBI" id="CHEBI:64074"/>
        <dbReference type="ChEBI" id="CHEBI:456215"/>
        <dbReference type="ChEBI" id="CHEBI:456216"/>
        <dbReference type="EC" id="4.2.1.136"/>
    </reaction>
</comment>
<feature type="binding site" evidence="17">
    <location>
        <begin position="413"/>
        <end position="417"/>
    </location>
    <ligand>
        <name>AMP</name>
        <dbReference type="ChEBI" id="CHEBI:456215"/>
    </ligand>
</feature>
<proteinExistence type="inferred from homology"/>
<dbReference type="GO" id="GO:0046496">
    <property type="term" value="P:nicotinamide nucleotide metabolic process"/>
    <property type="evidence" value="ECO:0007669"/>
    <property type="project" value="UniProtKB-UniRule"/>
</dbReference>
<feature type="binding site" evidence="18">
    <location>
        <begin position="131"/>
        <end position="137"/>
    </location>
    <ligand>
        <name>(6S)-NADPHX</name>
        <dbReference type="ChEBI" id="CHEBI:64076"/>
    </ligand>
</feature>
<evidence type="ECO:0000256" key="8">
    <source>
        <dbReference type="ARBA" id="ARBA00022857"/>
    </source>
</evidence>
<evidence type="ECO:0000256" key="17">
    <source>
        <dbReference type="HAMAP-Rule" id="MF_01965"/>
    </source>
</evidence>
<feature type="binding site" evidence="18">
    <location>
        <position position="163"/>
    </location>
    <ligand>
        <name>K(+)</name>
        <dbReference type="ChEBI" id="CHEBI:29103"/>
    </ligand>
</feature>
<dbReference type="HAMAP" id="MF_01965">
    <property type="entry name" value="NADHX_dehydratase"/>
    <property type="match status" value="1"/>
</dbReference>
<dbReference type="Pfam" id="PF03853">
    <property type="entry name" value="YjeF_N"/>
    <property type="match status" value="1"/>
</dbReference>
<evidence type="ECO:0000256" key="12">
    <source>
        <dbReference type="ARBA" id="ARBA00023239"/>
    </source>
</evidence>
<keyword evidence="13" id="KW-0511">Multifunctional enzyme</keyword>
<feature type="binding site" evidence="17">
    <location>
        <position position="443"/>
    </location>
    <ligand>
        <name>(6S)-NADPHX</name>
        <dbReference type="ChEBI" id="CHEBI:64076"/>
    </ligand>
</feature>
<dbReference type="PIRSF" id="PIRSF017184">
    <property type="entry name" value="Nnr"/>
    <property type="match status" value="1"/>
</dbReference>
<dbReference type="Gene3D" id="3.40.1190.20">
    <property type="match status" value="1"/>
</dbReference>
<feature type="binding site" evidence="17">
    <location>
        <position position="378"/>
    </location>
    <ligand>
        <name>(6S)-NADPHX</name>
        <dbReference type="ChEBI" id="CHEBI:64076"/>
    </ligand>
</feature>
<reference evidence="22" key="1">
    <citation type="journal article" date="2021" name="PeerJ">
        <title>Extensive microbial diversity within the chicken gut microbiome revealed by metagenomics and culture.</title>
        <authorList>
            <person name="Gilroy R."/>
            <person name="Ravi A."/>
            <person name="Getino M."/>
            <person name="Pursley I."/>
            <person name="Horton D.L."/>
            <person name="Alikhan N.F."/>
            <person name="Baker D."/>
            <person name="Gharbi K."/>
            <person name="Hall N."/>
            <person name="Watson M."/>
            <person name="Adriaenssens E.M."/>
            <person name="Foster-Nyarko E."/>
            <person name="Jarju S."/>
            <person name="Secka A."/>
            <person name="Antonio M."/>
            <person name="Oren A."/>
            <person name="Chaudhuri R.R."/>
            <person name="La Ragione R."/>
            <person name="Hildebrand F."/>
            <person name="Pallen M.J."/>
        </authorList>
    </citation>
    <scope>NUCLEOTIDE SEQUENCE</scope>
    <source>
        <strain evidence="22">CHK55-1828</strain>
    </source>
</reference>
<dbReference type="NCBIfam" id="TIGR00197">
    <property type="entry name" value="yjeF_nterm"/>
    <property type="match status" value="1"/>
</dbReference>
<evidence type="ECO:0000256" key="6">
    <source>
        <dbReference type="ARBA" id="ARBA00022741"/>
    </source>
</evidence>
<feature type="domain" description="YjeF C-terminal" evidence="20">
    <location>
        <begin position="229"/>
        <end position="502"/>
    </location>
</feature>
<dbReference type="GO" id="GO:0046872">
    <property type="term" value="F:metal ion binding"/>
    <property type="evidence" value="ECO:0007669"/>
    <property type="project" value="UniProtKB-UniRule"/>
</dbReference>
<organism evidence="22 23">
    <name type="scientific">Mediterranea massiliensis</name>
    <dbReference type="NCBI Taxonomy" id="1841865"/>
    <lineage>
        <taxon>Bacteria</taxon>
        <taxon>Pseudomonadati</taxon>
        <taxon>Bacteroidota</taxon>
        <taxon>Bacteroidia</taxon>
        <taxon>Bacteroidales</taxon>
        <taxon>Bacteroidaceae</taxon>
        <taxon>Mediterranea</taxon>
    </lineage>
</organism>
<feature type="binding site" evidence="17">
    <location>
        <position position="327"/>
    </location>
    <ligand>
        <name>(6S)-NADPHX</name>
        <dbReference type="ChEBI" id="CHEBI:64076"/>
    </ligand>
</feature>
<evidence type="ECO:0000256" key="18">
    <source>
        <dbReference type="HAMAP-Rule" id="MF_01966"/>
    </source>
</evidence>
<evidence type="ECO:0000259" key="20">
    <source>
        <dbReference type="PROSITE" id="PS51383"/>
    </source>
</evidence>
<evidence type="ECO:0000256" key="10">
    <source>
        <dbReference type="ARBA" id="ARBA00023027"/>
    </source>
</evidence>
<evidence type="ECO:0000256" key="1">
    <source>
        <dbReference type="ARBA" id="ARBA00000013"/>
    </source>
</evidence>
<comment type="cofactor">
    <cofactor evidence="17">
        <name>Mg(2+)</name>
        <dbReference type="ChEBI" id="CHEBI:18420"/>
    </cofactor>
</comment>